<protein>
    <recommendedName>
        <fullName evidence="2">SWIM-type domain-containing protein</fullName>
    </recommendedName>
</protein>
<sequence length="253" mass="27084">MTSARGFAAFPKMKRRVATTWWGKAWVKALEDTALDLGLIRLGRRYAHAGVVGPITVSPGRLHAQVHDDHTVHSTTVHVPVLTEVQWGRFLDRVADQAGHIAALLDNDMPRDLVAAAEESGVDLLPGIGDLEPSCDCDGWELPCRHAAALAFQVGWLLDADPFVLLLLKGKPEHELLDALKQRVAGPVGTRTPVVVSTEPAGQLPERPGLPATTPVVLAVEPPPGFDAGELTALMEIAAKRARALLRSGTLEG</sequence>
<reference evidence="3 4" key="1">
    <citation type="submission" date="2020-03" db="EMBL/GenBank/DDBJ databases">
        <title>Isolation and identification of active actinomycetes.</title>
        <authorList>
            <person name="Sun X."/>
        </authorList>
    </citation>
    <scope>NUCLEOTIDE SEQUENCE [LARGE SCALE GENOMIC DNA]</scope>
    <source>
        <strain evidence="3 4">NEAU-D13</strain>
    </source>
</reference>
<dbReference type="PROSITE" id="PS50966">
    <property type="entry name" value="ZF_SWIM"/>
    <property type="match status" value="1"/>
</dbReference>
<dbReference type="Proteomes" id="UP000481360">
    <property type="component" value="Unassembled WGS sequence"/>
</dbReference>
<dbReference type="EMBL" id="JAAMPJ010000014">
    <property type="protein sequence ID" value="NGY64995.1"/>
    <property type="molecule type" value="Genomic_DNA"/>
</dbReference>
<keyword evidence="1" id="KW-0863">Zinc-finger</keyword>
<feature type="domain" description="SWIM-type" evidence="2">
    <location>
        <begin position="120"/>
        <end position="155"/>
    </location>
</feature>
<proteinExistence type="predicted"/>
<dbReference type="PANTHER" id="PTHR38133:SF1">
    <property type="entry name" value="SLR1429 PROTEIN"/>
    <property type="match status" value="1"/>
</dbReference>
<dbReference type="RefSeq" id="WP_166053795.1">
    <property type="nucleotide sequence ID" value="NZ_JAAMPJ010000014.1"/>
</dbReference>
<keyword evidence="1" id="KW-0862">Zinc</keyword>
<organism evidence="3 4">
    <name type="scientific">Lentzea alba</name>
    <dbReference type="NCBI Taxonomy" id="2714351"/>
    <lineage>
        <taxon>Bacteria</taxon>
        <taxon>Bacillati</taxon>
        <taxon>Actinomycetota</taxon>
        <taxon>Actinomycetes</taxon>
        <taxon>Pseudonocardiales</taxon>
        <taxon>Pseudonocardiaceae</taxon>
        <taxon>Lentzea</taxon>
    </lineage>
</organism>
<keyword evidence="4" id="KW-1185">Reference proteome</keyword>
<dbReference type="AlphaFoldDB" id="A0A7C9VXX9"/>
<dbReference type="InterPro" id="IPR007527">
    <property type="entry name" value="Znf_SWIM"/>
</dbReference>
<gene>
    <name evidence="3" type="ORF">G7043_39385</name>
</gene>
<accession>A0A7C9VXX9</accession>
<evidence type="ECO:0000259" key="2">
    <source>
        <dbReference type="PROSITE" id="PS50966"/>
    </source>
</evidence>
<name>A0A7C9VXX9_9PSEU</name>
<evidence type="ECO:0000313" key="4">
    <source>
        <dbReference type="Proteomes" id="UP000481360"/>
    </source>
</evidence>
<evidence type="ECO:0000256" key="1">
    <source>
        <dbReference type="PROSITE-ProRule" id="PRU00325"/>
    </source>
</evidence>
<dbReference type="GO" id="GO:0008270">
    <property type="term" value="F:zinc ion binding"/>
    <property type="evidence" value="ECO:0007669"/>
    <property type="project" value="UniProtKB-KW"/>
</dbReference>
<dbReference type="Pfam" id="PF04434">
    <property type="entry name" value="SWIM"/>
    <property type="match status" value="1"/>
</dbReference>
<evidence type="ECO:0000313" key="3">
    <source>
        <dbReference type="EMBL" id="NGY64995.1"/>
    </source>
</evidence>
<keyword evidence="1" id="KW-0479">Metal-binding</keyword>
<comment type="caution">
    <text evidence="3">The sequence shown here is derived from an EMBL/GenBank/DDBJ whole genome shotgun (WGS) entry which is preliminary data.</text>
</comment>
<dbReference type="PANTHER" id="PTHR38133">
    <property type="entry name" value="SLR1429 PROTEIN"/>
    <property type="match status" value="1"/>
</dbReference>